<evidence type="ECO:0000256" key="3">
    <source>
        <dbReference type="ARBA" id="ARBA00022457"/>
    </source>
</evidence>
<organism evidence="19 20">
    <name type="scientific">Acinetobacter courvalinii</name>
    <dbReference type="NCBI Taxonomy" id="280147"/>
    <lineage>
        <taxon>Bacteria</taxon>
        <taxon>Pseudomonadati</taxon>
        <taxon>Pseudomonadota</taxon>
        <taxon>Gammaproteobacteria</taxon>
        <taxon>Moraxellales</taxon>
        <taxon>Moraxellaceae</taxon>
        <taxon>Acinetobacter</taxon>
    </lineage>
</organism>
<dbReference type="SUPFAM" id="SSF55811">
    <property type="entry name" value="Nudix"/>
    <property type="match status" value="1"/>
</dbReference>
<dbReference type="CDD" id="cd03425">
    <property type="entry name" value="NUDIX_MutT_NudA_like"/>
    <property type="match status" value="1"/>
</dbReference>
<dbReference type="AlphaFoldDB" id="A0AA42L989"/>
<evidence type="ECO:0000256" key="14">
    <source>
        <dbReference type="ARBA" id="ARBA00041592"/>
    </source>
</evidence>
<gene>
    <name evidence="19" type="ORF">N7644_04215</name>
</gene>
<evidence type="ECO:0000256" key="12">
    <source>
        <dbReference type="ARBA" id="ARBA00038905"/>
    </source>
</evidence>
<accession>A0AA42L989</accession>
<evidence type="ECO:0000256" key="9">
    <source>
        <dbReference type="ARBA" id="ARBA00023204"/>
    </source>
</evidence>
<reference evidence="19" key="1">
    <citation type="submission" date="2022-09" db="EMBL/GenBank/DDBJ databases">
        <title>Intensive care unit water sources are persistently colonized with multi-drug resistant bacteria and are the site of extensive horizontal gene transfer of antibiotic resistance genes.</title>
        <authorList>
            <person name="Diorio-Toth L."/>
        </authorList>
    </citation>
    <scope>NUCLEOTIDE SEQUENCE</scope>
    <source>
        <strain evidence="19">GD04005</strain>
    </source>
</reference>
<keyword evidence="9" id="KW-0234">DNA repair</keyword>
<dbReference type="InterPro" id="IPR047127">
    <property type="entry name" value="MutT-like"/>
</dbReference>
<dbReference type="PRINTS" id="PR00502">
    <property type="entry name" value="NUDIXFAMILY"/>
</dbReference>
<evidence type="ECO:0000256" key="10">
    <source>
        <dbReference type="ARBA" id="ARBA00035861"/>
    </source>
</evidence>
<comment type="catalytic activity">
    <reaction evidence="11">
        <text>8-oxo-GTP + H2O = 8-oxo-GMP + diphosphate + H(+)</text>
        <dbReference type="Rhea" id="RHEA:67616"/>
        <dbReference type="ChEBI" id="CHEBI:15377"/>
        <dbReference type="ChEBI" id="CHEBI:15378"/>
        <dbReference type="ChEBI" id="CHEBI:33019"/>
        <dbReference type="ChEBI" id="CHEBI:143553"/>
        <dbReference type="ChEBI" id="CHEBI:145694"/>
    </reaction>
</comment>
<dbReference type="GO" id="GO:0044716">
    <property type="term" value="F:8-oxo-GDP phosphatase activity"/>
    <property type="evidence" value="ECO:0007669"/>
    <property type="project" value="TreeGrafter"/>
</dbReference>
<comment type="caution">
    <text evidence="19">The sequence shown here is derived from an EMBL/GenBank/DDBJ whole genome shotgun (WGS) entry which is preliminary data.</text>
</comment>
<dbReference type="GO" id="GO:0044715">
    <property type="term" value="F:8-oxo-dGDP phosphatase activity"/>
    <property type="evidence" value="ECO:0007669"/>
    <property type="project" value="TreeGrafter"/>
</dbReference>
<evidence type="ECO:0000256" key="8">
    <source>
        <dbReference type="ARBA" id="ARBA00022842"/>
    </source>
</evidence>
<evidence type="ECO:0000259" key="18">
    <source>
        <dbReference type="PROSITE" id="PS51462"/>
    </source>
</evidence>
<dbReference type="InterPro" id="IPR020084">
    <property type="entry name" value="NUDIX_hydrolase_CS"/>
</dbReference>
<evidence type="ECO:0000256" key="4">
    <source>
        <dbReference type="ARBA" id="ARBA00022705"/>
    </source>
</evidence>
<keyword evidence="5" id="KW-0479">Metal-binding</keyword>
<dbReference type="InterPro" id="IPR000086">
    <property type="entry name" value="NUDIX_hydrolase_dom"/>
</dbReference>
<evidence type="ECO:0000256" key="1">
    <source>
        <dbReference type="ARBA" id="ARBA00001946"/>
    </source>
</evidence>
<protein>
    <recommendedName>
        <fullName evidence="13">8-oxo-dGTP diphosphatase</fullName>
        <ecNumber evidence="12">3.6.1.55</ecNumber>
    </recommendedName>
    <alternativeName>
        <fullName evidence="16">7,8-dihydro-8-oxoguanine-triphosphatase</fullName>
    </alternativeName>
    <alternativeName>
        <fullName evidence="15">Mutator protein MutT</fullName>
    </alternativeName>
    <alternativeName>
        <fullName evidence="14">dGTP pyrophosphohydrolase</fullName>
    </alternativeName>
</protein>
<evidence type="ECO:0000256" key="16">
    <source>
        <dbReference type="ARBA" id="ARBA00042798"/>
    </source>
</evidence>
<keyword evidence="8" id="KW-0460">Magnesium</keyword>
<dbReference type="GO" id="GO:0006260">
    <property type="term" value="P:DNA replication"/>
    <property type="evidence" value="ECO:0007669"/>
    <property type="project" value="UniProtKB-KW"/>
</dbReference>
<dbReference type="EC" id="3.6.1.55" evidence="12"/>
<dbReference type="PROSITE" id="PS00893">
    <property type="entry name" value="NUDIX_BOX"/>
    <property type="match status" value="1"/>
</dbReference>
<dbReference type="RefSeq" id="WP_279694530.1">
    <property type="nucleotide sequence ID" value="NZ_JAOEEO010000001.1"/>
</dbReference>
<evidence type="ECO:0000256" key="2">
    <source>
        <dbReference type="ARBA" id="ARBA00005582"/>
    </source>
</evidence>
<evidence type="ECO:0000256" key="5">
    <source>
        <dbReference type="ARBA" id="ARBA00022723"/>
    </source>
</evidence>
<evidence type="ECO:0000256" key="17">
    <source>
        <dbReference type="RuleBase" id="RU003476"/>
    </source>
</evidence>
<comment type="similarity">
    <text evidence="2 17">Belongs to the Nudix hydrolase family.</text>
</comment>
<dbReference type="EMBL" id="JAOEEO010000001">
    <property type="protein sequence ID" value="MDH0562884.1"/>
    <property type="molecule type" value="Genomic_DNA"/>
</dbReference>
<dbReference type="InterPro" id="IPR015797">
    <property type="entry name" value="NUDIX_hydrolase-like_dom_sf"/>
</dbReference>
<dbReference type="PROSITE" id="PS51462">
    <property type="entry name" value="NUDIX"/>
    <property type="match status" value="1"/>
</dbReference>
<evidence type="ECO:0000256" key="6">
    <source>
        <dbReference type="ARBA" id="ARBA00022763"/>
    </source>
</evidence>
<comment type="catalytic activity">
    <reaction evidence="10">
        <text>8-oxo-dGTP + H2O = 8-oxo-dGMP + diphosphate + H(+)</text>
        <dbReference type="Rhea" id="RHEA:31575"/>
        <dbReference type="ChEBI" id="CHEBI:15377"/>
        <dbReference type="ChEBI" id="CHEBI:15378"/>
        <dbReference type="ChEBI" id="CHEBI:33019"/>
        <dbReference type="ChEBI" id="CHEBI:63224"/>
        <dbReference type="ChEBI" id="CHEBI:77896"/>
        <dbReference type="EC" id="3.6.1.55"/>
    </reaction>
</comment>
<dbReference type="PANTHER" id="PTHR47707:SF1">
    <property type="entry name" value="NUDIX HYDROLASE FAMILY PROTEIN"/>
    <property type="match status" value="1"/>
</dbReference>
<name>A0AA42L989_9GAMM</name>
<evidence type="ECO:0000313" key="20">
    <source>
        <dbReference type="Proteomes" id="UP001159329"/>
    </source>
</evidence>
<evidence type="ECO:0000256" key="7">
    <source>
        <dbReference type="ARBA" id="ARBA00022801"/>
    </source>
</evidence>
<evidence type="ECO:0000256" key="11">
    <source>
        <dbReference type="ARBA" id="ARBA00036904"/>
    </source>
</evidence>
<dbReference type="Proteomes" id="UP001159329">
    <property type="component" value="Unassembled WGS sequence"/>
</dbReference>
<comment type="cofactor">
    <cofactor evidence="1">
        <name>Mg(2+)</name>
        <dbReference type="ChEBI" id="CHEBI:18420"/>
    </cofactor>
</comment>
<dbReference type="GO" id="GO:0046872">
    <property type="term" value="F:metal ion binding"/>
    <property type="evidence" value="ECO:0007669"/>
    <property type="project" value="UniProtKB-KW"/>
</dbReference>
<dbReference type="InterPro" id="IPR020476">
    <property type="entry name" value="Nudix_hydrolase"/>
</dbReference>
<keyword evidence="3" id="KW-0515">Mutator protein</keyword>
<proteinExistence type="inferred from homology"/>
<evidence type="ECO:0000256" key="13">
    <source>
        <dbReference type="ARBA" id="ARBA00040794"/>
    </source>
</evidence>
<keyword evidence="6" id="KW-0227">DNA damage</keyword>
<dbReference type="Pfam" id="PF00293">
    <property type="entry name" value="NUDIX"/>
    <property type="match status" value="1"/>
</dbReference>
<keyword evidence="4" id="KW-0235">DNA replication</keyword>
<dbReference type="GO" id="GO:0006281">
    <property type="term" value="P:DNA repair"/>
    <property type="evidence" value="ECO:0007669"/>
    <property type="project" value="UniProtKB-KW"/>
</dbReference>
<dbReference type="PANTHER" id="PTHR47707">
    <property type="entry name" value="8-OXO-DGTP DIPHOSPHATASE"/>
    <property type="match status" value="1"/>
</dbReference>
<evidence type="ECO:0000256" key="15">
    <source>
        <dbReference type="ARBA" id="ARBA00041979"/>
    </source>
</evidence>
<keyword evidence="7 17" id="KW-0378">Hydrolase</keyword>
<feature type="domain" description="Nudix hydrolase" evidence="18">
    <location>
        <begin position="1"/>
        <end position="130"/>
    </location>
</feature>
<dbReference type="GO" id="GO:0008413">
    <property type="term" value="F:8-oxo-7,8-dihydroguanosine triphosphate pyrophosphatase activity"/>
    <property type="evidence" value="ECO:0007669"/>
    <property type="project" value="TreeGrafter"/>
</dbReference>
<sequence>MKKLSVVAAVIIHQGKYLCALKSEHKYSYLSHKYEFPGGKVEPNETAEQALIREIHEELNLAIDVKSYLLTVEHSYPDFQLELATYLCEAKSIDELVIHEHQDIKWSHIEELEQLDWAAADLPIVQYLLNNKI</sequence>
<evidence type="ECO:0000313" key="19">
    <source>
        <dbReference type="EMBL" id="MDH0562884.1"/>
    </source>
</evidence>
<dbReference type="Gene3D" id="3.90.79.10">
    <property type="entry name" value="Nucleoside Triphosphate Pyrophosphohydrolase"/>
    <property type="match status" value="1"/>
</dbReference>
<dbReference type="GO" id="GO:0035539">
    <property type="term" value="F:8-oxo-7,8-dihydrodeoxyguanosine triphosphate pyrophosphatase activity"/>
    <property type="evidence" value="ECO:0007669"/>
    <property type="project" value="UniProtKB-EC"/>
</dbReference>